<name>A0A4U1JSN3_RHOCA</name>
<dbReference type="GO" id="GO:0005829">
    <property type="term" value="C:cytosol"/>
    <property type="evidence" value="ECO:0007669"/>
    <property type="project" value="TreeGrafter"/>
</dbReference>
<dbReference type="RefSeq" id="WP_136906039.1">
    <property type="nucleotide sequence ID" value="NZ_SWJZ01000031.1"/>
</dbReference>
<keyword evidence="1" id="KW-0805">Transcription regulation</keyword>
<evidence type="ECO:0000256" key="2">
    <source>
        <dbReference type="ARBA" id="ARBA00023125"/>
    </source>
</evidence>
<accession>A0A4U1JSN3</accession>
<comment type="caution">
    <text evidence="5">The sequence shown here is derived from an EMBL/GenBank/DDBJ whole genome shotgun (WGS) entry which is preliminary data.</text>
</comment>
<protein>
    <submittedName>
        <fullName evidence="5">Helix-turn-helix domain-containing protein</fullName>
    </submittedName>
</protein>
<dbReference type="Gene3D" id="1.10.10.60">
    <property type="entry name" value="Homeodomain-like"/>
    <property type="match status" value="1"/>
</dbReference>
<dbReference type="GO" id="GO:0000976">
    <property type="term" value="F:transcription cis-regulatory region binding"/>
    <property type="evidence" value="ECO:0007669"/>
    <property type="project" value="TreeGrafter"/>
</dbReference>
<evidence type="ECO:0000259" key="4">
    <source>
        <dbReference type="PROSITE" id="PS01124"/>
    </source>
</evidence>
<dbReference type="InterPro" id="IPR009057">
    <property type="entry name" value="Homeodomain-like_sf"/>
</dbReference>
<reference evidence="5 6" key="1">
    <citation type="submission" date="2019-04" db="EMBL/GenBank/DDBJ databases">
        <title>Draft Whole-Genome sequence of the purple photosynthetic bacterium Rhodobacter capsulatus SP108 with an indigenous class A beta-lactamase.</title>
        <authorList>
            <person name="Robertson S."/>
            <person name="Meyer T.E."/>
            <person name="Kyndt J.A."/>
        </authorList>
    </citation>
    <scope>NUCLEOTIDE SEQUENCE [LARGE SCALE GENOMIC DNA]</scope>
    <source>
        <strain evidence="5 6">SP108</strain>
    </source>
</reference>
<dbReference type="Pfam" id="PF12833">
    <property type="entry name" value="HTH_18"/>
    <property type="match status" value="1"/>
</dbReference>
<proteinExistence type="predicted"/>
<feature type="domain" description="HTH araC/xylS-type" evidence="4">
    <location>
        <begin position="173"/>
        <end position="270"/>
    </location>
</feature>
<dbReference type="AlphaFoldDB" id="A0A4U1JSN3"/>
<dbReference type="SMART" id="SM00342">
    <property type="entry name" value="HTH_ARAC"/>
    <property type="match status" value="1"/>
</dbReference>
<keyword evidence="3" id="KW-0804">Transcription</keyword>
<dbReference type="Proteomes" id="UP000310597">
    <property type="component" value="Unassembled WGS sequence"/>
</dbReference>
<dbReference type="EMBL" id="SWJZ01000031">
    <property type="protein sequence ID" value="TKD21406.1"/>
    <property type="molecule type" value="Genomic_DNA"/>
</dbReference>
<evidence type="ECO:0000256" key="1">
    <source>
        <dbReference type="ARBA" id="ARBA00023015"/>
    </source>
</evidence>
<evidence type="ECO:0000313" key="5">
    <source>
        <dbReference type="EMBL" id="TKD21406.1"/>
    </source>
</evidence>
<dbReference type="PROSITE" id="PS01124">
    <property type="entry name" value="HTH_ARAC_FAMILY_2"/>
    <property type="match status" value="1"/>
</dbReference>
<dbReference type="PANTHER" id="PTHR47894">
    <property type="entry name" value="HTH-TYPE TRANSCRIPTIONAL REGULATOR GADX"/>
    <property type="match status" value="1"/>
</dbReference>
<keyword evidence="2" id="KW-0238">DNA-binding</keyword>
<dbReference type="PANTHER" id="PTHR47894:SF4">
    <property type="entry name" value="HTH-TYPE TRANSCRIPTIONAL REGULATOR GADX"/>
    <property type="match status" value="1"/>
</dbReference>
<dbReference type="InterPro" id="IPR018060">
    <property type="entry name" value="HTH_AraC"/>
</dbReference>
<organism evidence="5 6">
    <name type="scientific">Rhodobacter capsulatus</name>
    <name type="common">Rhodopseudomonas capsulata</name>
    <dbReference type="NCBI Taxonomy" id="1061"/>
    <lineage>
        <taxon>Bacteria</taxon>
        <taxon>Pseudomonadati</taxon>
        <taxon>Pseudomonadota</taxon>
        <taxon>Alphaproteobacteria</taxon>
        <taxon>Rhodobacterales</taxon>
        <taxon>Rhodobacter group</taxon>
        <taxon>Rhodobacter</taxon>
    </lineage>
</organism>
<dbReference type="OrthoDB" id="252470at2"/>
<gene>
    <name evidence="5" type="ORF">FBT96_09395</name>
</gene>
<evidence type="ECO:0000313" key="6">
    <source>
        <dbReference type="Proteomes" id="UP000310597"/>
    </source>
</evidence>
<evidence type="ECO:0000256" key="3">
    <source>
        <dbReference type="ARBA" id="ARBA00023163"/>
    </source>
</evidence>
<dbReference type="GO" id="GO:0003700">
    <property type="term" value="F:DNA-binding transcription factor activity"/>
    <property type="evidence" value="ECO:0007669"/>
    <property type="project" value="InterPro"/>
</dbReference>
<dbReference type="SUPFAM" id="SSF46689">
    <property type="entry name" value="Homeodomain-like"/>
    <property type="match status" value="1"/>
</dbReference>
<sequence length="272" mass="30176">MHSRGAADRRTIQTRPLVGTTARILQKCDLRFSRIRVEQPTLIQIRAGVKEITDGNYSCRLVAGDVVAIAGGQSLDITNHLDSHGTYEARWLVWDGSILAAFRAEQSAEPLATARKFPASPPLIEALDRAFDAVDGASRLPDSIARHRLVEMLVWLAEQGVCFDPVKKQTTERRVRDLLARRLGHDWTMTEVAESLAMSESSLRRHLAETGTGFAELLADMRMSMAMRLLQSTDLPIGHIAAEVGYASASRFAIRFRARFGFAPSAIRGHQR</sequence>